<keyword evidence="2" id="KW-0805">Transcription regulation</keyword>
<evidence type="ECO:0000256" key="2">
    <source>
        <dbReference type="ARBA" id="ARBA00023015"/>
    </source>
</evidence>
<name>A0ABR4J8C5_9EURO</name>
<keyword evidence="7" id="KW-1185">Reference proteome</keyword>
<feature type="region of interest" description="Disordered" evidence="5">
    <location>
        <begin position="1"/>
        <end position="29"/>
    </location>
</feature>
<dbReference type="RefSeq" id="XP_070891947.1">
    <property type="nucleotide sequence ID" value="XM_071047509.1"/>
</dbReference>
<proteinExistence type="predicted"/>
<dbReference type="CDD" id="cd12148">
    <property type="entry name" value="fungal_TF_MHR"/>
    <property type="match status" value="1"/>
</dbReference>
<evidence type="ECO:0000313" key="7">
    <source>
        <dbReference type="Proteomes" id="UP001610444"/>
    </source>
</evidence>
<dbReference type="Proteomes" id="UP001610444">
    <property type="component" value="Unassembled WGS sequence"/>
</dbReference>
<evidence type="ECO:0000256" key="3">
    <source>
        <dbReference type="ARBA" id="ARBA00023125"/>
    </source>
</evidence>
<organism evidence="6 7">
    <name type="scientific">Aspergillus pseudodeflectus</name>
    <dbReference type="NCBI Taxonomy" id="176178"/>
    <lineage>
        <taxon>Eukaryota</taxon>
        <taxon>Fungi</taxon>
        <taxon>Dikarya</taxon>
        <taxon>Ascomycota</taxon>
        <taxon>Pezizomycotina</taxon>
        <taxon>Eurotiomycetes</taxon>
        <taxon>Eurotiomycetidae</taxon>
        <taxon>Eurotiales</taxon>
        <taxon>Aspergillaceae</taxon>
        <taxon>Aspergillus</taxon>
        <taxon>Aspergillus subgen. Nidulantes</taxon>
    </lineage>
</organism>
<protein>
    <submittedName>
        <fullName evidence="6">Uncharacterized protein</fullName>
    </submittedName>
</protein>
<dbReference type="GeneID" id="98162673"/>
<dbReference type="InterPro" id="IPR052073">
    <property type="entry name" value="Amide_Lactam_Regulators"/>
</dbReference>
<evidence type="ECO:0000313" key="6">
    <source>
        <dbReference type="EMBL" id="KAL2836081.1"/>
    </source>
</evidence>
<evidence type="ECO:0000256" key="1">
    <source>
        <dbReference type="ARBA" id="ARBA00022833"/>
    </source>
</evidence>
<reference evidence="6 7" key="1">
    <citation type="submission" date="2024-07" db="EMBL/GenBank/DDBJ databases">
        <title>Section-level genome sequencing and comparative genomics of Aspergillus sections Usti and Cavernicolus.</title>
        <authorList>
            <consortium name="Lawrence Berkeley National Laboratory"/>
            <person name="Nybo J.L."/>
            <person name="Vesth T.C."/>
            <person name="Theobald S."/>
            <person name="Frisvad J.C."/>
            <person name="Larsen T.O."/>
            <person name="Kjaerboelling I."/>
            <person name="Rothschild-Mancinelli K."/>
            <person name="Lyhne E.K."/>
            <person name="Kogle M.E."/>
            <person name="Barry K."/>
            <person name="Clum A."/>
            <person name="Na H."/>
            <person name="Ledsgaard L."/>
            <person name="Lin J."/>
            <person name="Lipzen A."/>
            <person name="Kuo A."/>
            <person name="Riley R."/>
            <person name="Mondo S."/>
            <person name="LaButti K."/>
            <person name="Haridas S."/>
            <person name="Pangalinan J."/>
            <person name="Salamov A.A."/>
            <person name="Simmons B.A."/>
            <person name="Magnuson J.K."/>
            <person name="Chen J."/>
            <person name="Drula E."/>
            <person name="Henrissat B."/>
            <person name="Wiebenga A."/>
            <person name="Lubbers R.J."/>
            <person name="Gomes A.C."/>
            <person name="Macurrencykelacurrency M.R."/>
            <person name="Stajich J."/>
            <person name="Grigoriev I.V."/>
            <person name="Mortensen U.H."/>
            <person name="De vries R.P."/>
            <person name="Baker S.E."/>
            <person name="Andersen M.R."/>
        </authorList>
    </citation>
    <scope>NUCLEOTIDE SEQUENCE [LARGE SCALE GENOMIC DNA]</scope>
    <source>
        <strain evidence="6 7">CBS 756.74</strain>
    </source>
</reference>
<evidence type="ECO:0000256" key="5">
    <source>
        <dbReference type="SAM" id="MobiDB-lite"/>
    </source>
</evidence>
<dbReference type="PANTHER" id="PTHR47171">
    <property type="entry name" value="FARA-RELATED"/>
    <property type="match status" value="1"/>
</dbReference>
<keyword evidence="1" id="KW-0862">Zinc</keyword>
<dbReference type="PANTHER" id="PTHR47171:SF3">
    <property type="entry name" value="FARA-RELATED"/>
    <property type="match status" value="1"/>
</dbReference>
<accession>A0ABR4J8C5</accession>
<sequence length="119" mass="13271">MPAREGTPNKNNNNNNNGSSSRLSSNGESRQTAYNAARYITDIVETLILCDQLNYAPPFIGYCLYPALLLHVYEMRQSSGPANPLVTCRVDICLYALRKPSSSWTVANLIHMVFSFLPK</sequence>
<keyword evidence="4" id="KW-0804">Transcription</keyword>
<comment type="caution">
    <text evidence="6">The sequence shown here is derived from an EMBL/GenBank/DDBJ whole genome shotgun (WGS) entry which is preliminary data.</text>
</comment>
<feature type="compositionally biased region" description="Low complexity" evidence="5">
    <location>
        <begin position="9"/>
        <end position="26"/>
    </location>
</feature>
<evidence type="ECO:0000256" key="4">
    <source>
        <dbReference type="ARBA" id="ARBA00023163"/>
    </source>
</evidence>
<gene>
    <name evidence="6" type="ORF">BJX68DRAFT_273637</name>
</gene>
<dbReference type="EMBL" id="JBFXLR010000125">
    <property type="protein sequence ID" value="KAL2836081.1"/>
    <property type="molecule type" value="Genomic_DNA"/>
</dbReference>
<keyword evidence="3" id="KW-0238">DNA-binding</keyword>